<evidence type="ECO:0000313" key="3">
    <source>
        <dbReference type="Proteomes" id="UP000265765"/>
    </source>
</evidence>
<keyword evidence="1" id="KW-0472">Membrane</keyword>
<evidence type="ECO:0000313" key="2">
    <source>
        <dbReference type="EMBL" id="AYC40383.1"/>
    </source>
</evidence>
<sequence length="79" mass="8730">MTGKENAGRGDEVVGFVGLMLLGRVLLTFVFDLFSLARDFSVGKLADALLDLGVGVAISLLLLWLLVRLRAWRRRRAQS</sequence>
<accession>A0AAI8PNH1</accession>
<evidence type="ECO:0000256" key="1">
    <source>
        <dbReference type="SAM" id="Phobius"/>
    </source>
</evidence>
<dbReference type="GeneID" id="91283528"/>
<keyword evidence="1" id="KW-0812">Transmembrane</keyword>
<dbReference type="KEGG" id="sge:DWG14_04647"/>
<feature type="transmembrane region" description="Helical" evidence="1">
    <location>
        <begin position="12"/>
        <end position="36"/>
    </location>
</feature>
<dbReference type="EMBL" id="CP032427">
    <property type="protein sequence ID" value="AYC40383.1"/>
    <property type="molecule type" value="Genomic_DNA"/>
</dbReference>
<proteinExistence type="predicted"/>
<keyword evidence="1" id="KW-1133">Transmembrane helix</keyword>
<dbReference type="AlphaFoldDB" id="A0AAI8PNH1"/>
<feature type="transmembrane region" description="Helical" evidence="1">
    <location>
        <begin position="48"/>
        <end position="67"/>
    </location>
</feature>
<dbReference type="RefSeq" id="WP_062033692.1">
    <property type="nucleotide sequence ID" value="NZ_CP032427.1"/>
</dbReference>
<name>A0AAI8PNH1_9ACTN</name>
<dbReference type="Proteomes" id="UP000265765">
    <property type="component" value="Chromosome"/>
</dbReference>
<protein>
    <submittedName>
        <fullName evidence="2">Uncharacterized protein</fullName>
    </submittedName>
</protein>
<gene>
    <name evidence="2" type="ORF">DWG14_04647</name>
</gene>
<reference evidence="2 3" key="1">
    <citation type="submission" date="2018-09" db="EMBL/GenBank/DDBJ databases">
        <title>Production of Trimethoprim by Streptomyces sp. 3E-1.</title>
        <authorList>
            <person name="Kang H.J."/>
            <person name="Kim S.B."/>
        </authorList>
    </citation>
    <scope>NUCLEOTIDE SEQUENCE [LARGE SCALE GENOMIC DNA]</scope>
    <source>
        <strain evidence="2 3">3E-1</strain>
    </source>
</reference>
<organism evidence="2 3">
    <name type="scientific">Streptomyces griseorubiginosus</name>
    <dbReference type="NCBI Taxonomy" id="67304"/>
    <lineage>
        <taxon>Bacteria</taxon>
        <taxon>Bacillati</taxon>
        <taxon>Actinomycetota</taxon>
        <taxon>Actinomycetes</taxon>
        <taxon>Kitasatosporales</taxon>
        <taxon>Streptomycetaceae</taxon>
        <taxon>Streptomyces</taxon>
    </lineage>
</organism>